<evidence type="ECO:0000313" key="3">
    <source>
        <dbReference type="Proteomes" id="UP000019763"/>
    </source>
</evidence>
<keyword evidence="3" id="KW-1185">Reference proteome</keyword>
<dbReference type="EMBL" id="AFNH02001100">
    <property type="protein sequence ID" value="EZG44394.1"/>
    <property type="molecule type" value="Genomic_DNA"/>
</dbReference>
<dbReference type="Proteomes" id="UP000019763">
    <property type="component" value="Unassembled WGS sequence"/>
</dbReference>
<dbReference type="GeneID" id="22915163"/>
<dbReference type="SUPFAM" id="SSF48371">
    <property type="entry name" value="ARM repeat"/>
    <property type="match status" value="2"/>
</dbReference>
<dbReference type="AlphaFoldDB" id="A0A023B078"/>
<dbReference type="eggNOG" id="KOG4151">
    <property type="taxonomic scope" value="Eukaryota"/>
</dbReference>
<feature type="compositionally biased region" description="Acidic residues" evidence="1">
    <location>
        <begin position="94"/>
        <end position="104"/>
    </location>
</feature>
<dbReference type="InterPro" id="IPR016024">
    <property type="entry name" value="ARM-type_fold"/>
</dbReference>
<accession>A0A023B078</accession>
<evidence type="ECO:0008006" key="4">
    <source>
        <dbReference type="Google" id="ProtNLM"/>
    </source>
</evidence>
<gene>
    <name evidence="2" type="ORF">GNI_147820</name>
</gene>
<feature type="compositionally biased region" description="Basic and acidic residues" evidence="1">
    <location>
        <begin position="531"/>
        <end position="540"/>
    </location>
</feature>
<reference evidence="2" key="1">
    <citation type="submission" date="2013-12" db="EMBL/GenBank/DDBJ databases">
        <authorList>
            <person name="Omoto C.K."/>
            <person name="Sibley D."/>
            <person name="Venepally P."/>
            <person name="Hadjithomas M."/>
            <person name="Karamycheva S."/>
            <person name="Brunk B."/>
            <person name="Roos D."/>
            <person name="Caler E."/>
            <person name="Lorenzi H."/>
        </authorList>
    </citation>
    <scope>NUCLEOTIDE SEQUENCE</scope>
</reference>
<dbReference type="RefSeq" id="XP_011132672.1">
    <property type="nucleotide sequence ID" value="XM_011134370.1"/>
</dbReference>
<feature type="region of interest" description="Disordered" evidence="1">
    <location>
        <begin position="90"/>
        <end position="154"/>
    </location>
</feature>
<feature type="region of interest" description="Disordered" evidence="1">
    <location>
        <begin position="525"/>
        <end position="555"/>
    </location>
</feature>
<name>A0A023B078_GRENI</name>
<organism evidence="2 3">
    <name type="scientific">Gregarina niphandrodes</name>
    <name type="common">Septate eugregarine</name>
    <dbReference type="NCBI Taxonomy" id="110365"/>
    <lineage>
        <taxon>Eukaryota</taxon>
        <taxon>Sar</taxon>
        <taxon>Alveolata</taxon>
        <taxon>Apicomplexa</taxon>
        <taxon>Conoidasida</taxon>
        <taxon>Gregarinasina</taxon>
        <taxon>Eugregarinorida</taxon>
        <taxon>Gregarinidae</taxon>
        <taxon>Gregarina</taxon>
    </lineage>
</organism>
<dbReference type="Gene3D" id="1.25.10.10">
    <property type="entry name" value="Leucine-rich Repeat Variant"/>
    <property type="match status" value="2"/>
</dbReference>
<feature type="region of interest" description="Disordered" evidence="1">
    <location>
        <begin position="595"/>
        <end position="614"/>
    </location>
</feature>
<dbReference type="VEuPathDB" id="CryptoDB:GNI_147820"/>
<comment type="caution">
    <text evidence="2">The sequence shown here is derived from an EMBL/GenBank/DDBJ whole genome shotgun (WGS) entry which is preliminary data.</text>
</comment>
<sequence>MITEALEHVRSYPAQIAVHRKTEIAEVPAEGDQPVTIGKIQADVDVILQHLKSHTELKHYVDEAQALVELLGALYHGWLVPLYRTAPKSKTVNNDEESKEDVLEESIPNESAPNESAPIESASDETAPKVSEPEENAPKESVPERSVDETELQCGQDETTVCSVLQDKAMVRSAALESSAGGGRVGGCVEGRQETVREIEAAIGGLLDCLTVLCVETEEDAGDVQGSRDCRDRRQVVRKAVPASLLSQLAEAMVRKGVDETARRACVEAVMVLARALGSLDEEYWLRVCRLGAECVECPRVRTRALAALGVMLQSKLALGTKTSVVKVGHELSLVTSTVIDILNEEGAEEREYVDFVLSAILRLLGDEERSAQDAVDWPSWLGQLLDGRLAADEELCGALGFLNLLHSAAPNEFATYVSLAGLAFRVLPLVCKAAAAPLRTQTEAAAFLSHCLDFPSLRKQLLEAEAVDLLAPALDRADDPELRAAVVAALAKLAFHGAEAKDLVLDSVPFYSLVHTLAQHIRTRVGTGSDRTESDRTESEGAGPPPRPRADQGRLQRIARSVVSTLASLSFHAEFKARVLRLASLEELERVSAEYDGDGGGDGGTETRPLLKPGSRLDAVTDKLLAGAAAESAAAKDVAAMDVLEDLQVAAAVCPVQQGALDVVLTVFNVLRSRHDRKVLSNSEKRGPDLDASQLKELEAMYHRLPEQAKVAERRLYDSGGLVAAMAVRKYVLMRTGLVQALDGLLEHGRWSGGSGGWAGGRAGRSLCVLASHSVCCLASVLGLRAKLVAAGGLRVLLRGCEQGDVEARFQVCSLVATCPPRALGYAVRMRCAHELLQTVGAEEEELPVCFAARGLVNLCALFEDVSVKIWDGGRGWRTCENLMTDWSDLTSRYGAELLCNLTSKDAVQQKLQALILAGDTDASRRWPLSLLVAFASDASVPERQYACLSTLYHLSGPTELAVWVFNQATVEISGQTYLVLDRVLEIWSVFGQQDAQVELRVVCTVINVLLNNLQFVHALGQTPTADSRELLTTVELNSVKTMLATGMLWNALSDAAKTRFTRHFHEFVREPTYRQIVARLPGTMQTLWTSF</sequence>
<evidence type="ECO:0000313" key="2">
    <source>
        <dbReference type="EMBL" id="EZG44394.1"/>
    </source>
</evidence>
<feature type="compositionally biased region" description="Basic and acidic residues" evidence="1">
    <location>
        <begin position="136"/>
        <end position="148"/>
    </location>
</feature>
<proteinExistence type="predicted"/>
<dbReference type="InterPro" id="IPR011989">
    <property type="entry name" value="ARM-like"/>
</dbReference>
<evidence type="ECO:0000256" key="1">
    <source>
        <dbReference type="SAM" id="MobiDB-lite"/>
    </source>
</evidence>
<protein>
    <recommendedName>
        <fullName evidence="4">Armadillo/beta-catenin-like repeat protein</fullName>
    </recommendedName>
</protein>